<keyword evidence="3" id="KW-1185">Reference proteome</keyword>
<gene>
    <name evidence="2" type="ORF">CLF_105924</name>
</gene>
<accession>G7YEF0</accession>
<name>G7YEF0_CLOSI</name>
<proteinExistence type="predicted"/>
<reference evidence="2" key="1">
    <citation type="journal article" date="2011" name="Genome Biol.">
        <title>The draft genome of the carcinogenic human liver fluke Clonorchis sinensis.</title>
        <authorList>
            <person name="Wang X."/>
            <person name="Chen W."/>
            <person name="Huang Y."/>
            <person name="Sun J."/>
            <person name="Men J."/>
            <person name="Liu H."/>
            <person name="Luo F."/>
            <person name="Guo L."/>
            <person name="Lv X."/>
            <person name="Deng C."/>
            <person name="Zhou C."/>
            <person name="Fan Y."/>
            <person name="Li X."/>
            <person name="Huang L."/>
            <person name="Hu Y."/>
            <person name="Liang C."/>
            <person name="Hu X."/>
            <person name="Xu J."/>
            <person name="Yu X."/>
        </authorList>
    </citation>
    <scope>NUCLEOTIDE SEQUENCE [LARGE SCALE GENOMIC DNA]</scope>
    <source>
        <strain evidence="2">Henan</strain>
    </source>
</reference>
<evidence type="ECO:0000313" key="3">
    <source>
        <dbReference type="Proteomes" id="UP000008909"/>
    </source>
</evidence>
<sequence length="341" mass="37676">MVCWLQTKTLCCWRSSSTTAVNGRIPAQRVTIPRELQLAVLDQFHKGHQGTSGILAFTPTTVFESGTAFSDALPSMNYGFDAEQTESASQCMGTPDSCATLLNFKEDMLCETKDENRLICSMHAMEVPGDSDSPEAGERKPLNDKNKPGPGNSGESRDPVNQYMNPCGQTMTRQREVQYHLCLHSQITSSLGSNPNYPPPSPQSTGALNCDGYDHRICSCFLNLGTPDRANTDELLNFVPLENEVAVFRRALLAHFDHTEQHMGSHGQTLGEQSVRIFKFSFSNSSNFGGKQYRSFRECGHVCILEKANLPIIIMGSRTPLFNTDPSLLCNFDVFEQAASK</sequence>
<reference key="2">
    <citation type="submission" date="2011-10" db="EMBL/GenBank/DDBJ databases">
        <title>The genome and transcriptome sequence of Clonorchis sinensis provide insights into the carcinogenic liver fluke.</title>
        <authorList>
            <person name="Wang X."/>
            <person name="Huang Y."/>
            <person name="Chen W."/>
            <person name="Liu H."/>
            <person name="Guo L."/>
            <person name="Chen Y."/>
            <person name="Luo F."/>
            <person name="Zhou W."/>
            <person name="Sun J."/>
            <person name="Mao Q."/>
            <person name="Liang P."/>
            <person name="Zhou C."/>
            <person name="Tian Y."/>
            <person name="Men J."/>
            <person name="Lv X."/>
            <person name="Huang L."/>
            <person name="Zhou J."/>
            <person name="Hu Y."/>
            <person name="Li R."/>
            <person name="Zhang F."/>
            <person name="Lei H."/>
            <person name="Li X."/>
            <person name="Hu X."/>
            <person name="Liang C."/>
            <person name="Xu J."/>
            <person name="Wu Z."/>
            <person name="Yu X."/>
        </authorList>
    </citation>
    <scope>NUCLEOTIDE SEQUENCE</scope>
    <source>
        <strain>Henan</strain>
    </source>
</reference>
<evidence type="ECO:0000256" key="1">
    <source>
        <dbReference type="SAM" id="MobiDB-lite"/>
    </source>
</evidence>
<evidence type="ECO:0000313" key="2">
    <source>
        <dbReference type="EMBL" id="GAA51333.1"/>
    </source>
</evidence>
<organism evidence="2 3">
    <name type="scientific">Clonorchis sinensis</name>
    <name type="common">Chinese liver fluke</name>
    <dbReference type="NCBI Taxonomy" id="79923"/>
    <lineage>
        <taxon>Eukaryota</taxon>
        <taxon>Metazoa</taxon>
        <taxon>Spiralia</taxon>
        <taxon>Lophotrochozoa</taxon>
        <taxon>Platyhelminthes</taxon>
        <taxon>Trematoda</taxon>
        <taxon>Digenea</taxon>
        <taxon>Opisthorchiida</taxon>
        <taxon>Opisthorchiata</taxon>
        <taxon>Opisthorchiidae</taxon>
        <taxon>Clonorchis</taxon>
    </lineage>
</organism>
<dbReference type="AlphaFoldDB" id="G7YEF0"/>
<feature type="compositionally biased region" description="Basic and acidic residues" evidence="1">
    <location>
        <begin position="136"/>
        <end position="147"/>
    </location>
</feature>
<dbReference type="EMBL" id="DF143140">
    <property type="protein sequence ID" value="GAA51333.1"/>
    <property type="molecule type" value="Genomic_DNA"/>
</dbReference>
<feature type="region of interest" description="Disordered" evidence="1">
    <location>
        <begin position="126"/>
        <end position="162"/>
    </location>
</feature>
<protein>
    <submittedName>
        <fullName evidence="2">Uncharacterized protein</fullName>
    </submittedName>
</protein>
<dbReference type="Proteomes" id="UP000008909">
    <property type="component" value="Unassembled WGS sequence"/>
</dbReference>